<evidence type="ECO:0000256" key="4">
    <source>
        <dbReference type="ARBA" id="ARBA00023239"/>
    </source>
</evidence>
<dbReference type="CDD" id="cd01563">
    <property type="entry name" value="Thr-synth_1"/>
    <property type="match status" value="1"/>
</dbReference>
<dbReference type="EMBL" id="FOFD01000001">
    <property type="protein sequence ID" value="SEP89115.1"/>
    <property type="molecule type" value="Genomic_DNA"/>
</dbReference>
<dbReference type="Pfam" id="PF00291">
    <property type="entry name" value="PALP"/>
    <property type="match status" value="1"/>
</dbReference>
<dbReference type="GO" id="GO:0003941">
    <property type="term" value="F:L-serine ammonia-lyase activity"/>
    <property type="evidence" value="ECO:0007669"/>
    <property type="project" value="TreeGrafter"/>
</dbReference>
<organism evidence="8 9">
    <name type="scientific">Natrinema salaciae</name>
    <dbReference type="NCBI Taxonomy" id="1186196"/>
    <lineage>
        <taxon>Archaea</taxon>
        <taxon>Methanobacteriati</taxon>
        <taxon>Methanobacteriota</taxon>
        <taxon>Stenosarchaea group</taxon>
        <taxon>Halobacteria</taxon>
        <taxon>Halobacteriales</taxon>
        <taxon>Natrialbaceae</taxon>
        <taxon>Natrinema</taxon>
    </lineage>
</organism>
<feature type="domain" description="Tryptophan synthase beta chain-like PALP" evidence="7">
    <location>
        <begin position="65"/>
        <end position="361"/>
    </location>
</feature>
<dbReference type="GO" id="GO:0004794">
    <property type="term" value="F:threonine deaminase activity"/>
    <property type="evidence" value="ECO:0007669"/>
    <property type="project" value="TreeGrafter"/>
</dbReference>
<evidence type="ECO:0000256" key="5">
    <source>
        <dbReference type="NCBIfam" id="TIGR00260"/>
    </source>
</evidence>
<proteinExistence type="inferred from homology"/>
<accession>A0A1H9BJM7</accession>
<protein>
    <recommendedName>
        <fullName evidence="5">Threonine synthase</fullName>
        <ecNumber evidence="5">4.2.3.1</ecNumber>
    </recommendedName>
</protein>
<dbReference type="AlphaFoldDB" id="A0A1H9BJM7"/>
<dbReference type="Proteomes" id="UP000199114">
    <property type="component" value="Unassembled WGS sequence"/>
</dbReference>
<comment type="similarity">
    <text evidence="2">Belongs to the threonine synthase family.</text>
</comment>
<evidence type="ECO:0000256" key="3">
    <source>
        <dbReference type="ARBA" id="ARBA00022898"/>
    </source>
</evidence>
<dbReference type="OrthoDB" id="6371at2157"/>
<sequence>MERTVSCYDCGETYAFDARKRCACGEPLWFDSDPDGFAWPETGSVDDMWRYADLLPVSDPVGVAPGGTPLSRAERLDDYAGCNLFLKHEGQNPTGSFKDRGSAVGVRDAADAGFEWVGTVSHGNMALSTSAYAASADLECAVFVPAETPAERLELIARHDPHVFTVEGDYGRLYADTLSLPVDVNFVNSDTPLRVAGQKTVAYEILEQLAPAAPDAIALPVSSGGQASAVWKAVRELDRAGLLDSVPRLYCCQAAACDPIATAYRNGDRTVTPVAADETIAVSIANSDPPSGTRALAAARDTGGAVVSVPDEDVRDAMRAISTRAGVSVEPSSAVAVAGVRHLSRTGALEANDDVVAILTGSGYKEDYDTEVRTDTIALDDVERELASIVDT</sequence>
<dbReference type="PANTHER" id="PTHR48078:SF6">
    <property type="entry name" value="L-THREONINE DEHYDRATASE CATABOLIC TDCB"/>
    <property type="match status" value="1"/>
</dbReference>
<dbReference type="NCBIfam" id="TIGR00260">
    <property type="entry name" value="thrC"/>
    <property type="match status" value="1"/>
</dbReference>
<keyword evidence="3 6" id="KW-0663">Pyridoxal phosphate</keyword>
<evidence type="ECO:0000256" key="2">
    <source>
        <dbReference type="ARBA" id="ARBA00005517"/>
    </source>
</evidence>
<comment type="cofactor">
    <cofactor evidence="1 6">
        <name>pyridoxal 5'-phosphate</name>
        <dbReference type="ChEBI" id="CHEBI:597326"/>
    </cofactor>
</comment>
<dbReference type="GO" id="GO:0009088">
    <property type="term" value="P:threonine biosynthetic process"/>
    <property type="evidence" value="ECO:0007669"/>
    <property type="project" value="UniProtKB-UniRule"/>
</dbReference>
<keyword evidence="9" id="KW-1185">Reference proteome</keyword>
<keyword evidence="4" id="KW-0456">Lyase</keyword>
<feature type="modified residue" description="N6-(pyridoxal phosphate)lysine" evidence="6">
    <location>
        <position position="98"/>
    </location>
</feature>
<dbReference type="PANTHER" id="PTHR48078">
    <property type="entry name" value="THREONINE DEHYDRATASE, MITOCHONDRIAL-RELATED"/>
    <property type="match status" value="1"/>
</dbReference>
<reference evidence="9" key="1">
    <citation type="submission" date="2016-10" db="EMBL/GenBank/DDBJ databases">
        <authorList>
            <person name="Varghese N."/>
            <person name="Submissions S."/>
        </authorList>
    </citation>
    <scope>NUCLEOTIDE SEQUENCE [LARGE SCALE GENOMIC DNA]</scope>
    <source>
        <strain evidence="9">DSM 25055</strain>
    </source>
</reference>
<dbReference type="InterPro" id="IPR050147">
    <property type="entry name" value="Ser/Thr_Dehydratase"/>
</dbReference>
<dbReference type="GO" id="GO:0004795">
    <property type="term" value="F:threonine synthase activity"/>
    <property type="evidence" value="ECO:0007669"/>
    <property type="project" value="UniProtKB-UniRule"/>
</dbReference>
<dbReference type="GO" id="GO:0009097">
    <property type="term" value="P:isoleucine biosynthetic process"/>
    <property type="evidence" value="ECO:0007669"/>
    <property type="project" value="TreeGrafter"/>
</dbReference>
<dbReference type="GO" id="GO:0006567">
    <property type="term" value="P:L-threonine catabolic process"/>
    <property type="evidence" value="ECO:0007669"/>
    <property type="project" value="TreeGrafter"/>
</dbReference>
<evidence type="ECO:0000259" key="7">
    <source>
        <dbReference type="Pfam" id="PF00291"/>
    </source>
</evidence>
<dbReference type="InterPro" id="IPR036052">
    <property type="entry name" value="TrpB-like_PALP_sf"/>
</dbReference>
<gene>
    <name evidence="8" type="ORF">SAMN04489841_0769</name>
</gene>
<dbReference type="STRING" id="1186196.SAMN04489841_0769"/>
<evidence type="ECO:0000256" key="1">
    <source>
        <dbReference type="ARBA" id="ARBA00001933"/>
    </source>
</evidence>
<dbReference type="InterPro" id="IPR004450">
    <property type="entry name" value="Thr_synthase-like"/>
</dbReference>
<dbReference type="SUPFAM" id="SSF53686">
    <property type="entry name" value="Tryptophan synthase beta subunit-like PLP-dependent enzymes"/>
    <property type="match status" value="1"/>
</dbReference>
<dbReference type="RefSeq" id="WP_090613625.1">
    <property type="nucleotide sequence ID" value="NZ_FOFD01000001.1"/>
</dbReference>
<dbReference type="GO" id="GO:0006565">
    <property type="term" value="P:L-serine catabolic process"/>
    <property type="evidence" value="ECO:0007669"/>
    <property type="project" value="TreeGrafter"/>
</dbReference>
<evidence type="ECO:0000256" key="6">
    <source>
        <dbReference type="PIRSR" id="PIRSR604450-51"/>
    </source>
</evidence>
<name>A0A1H9BJM7_9EURY</name>
<dbReference type="Gene3D" id="3.40.50.1100">
    <property type="match status" value="2"/>
</dbReference>
<dbReference type="EC" id="4.2.3.1" evidence="5"/>
<evidence type="ECO:0000313" key="9">
    <source>
        <dbReference type="Proteomes" id="UP000199114"/>
    </source>
</evidence>
<evidence type="ECO:0000313" key="8">
    <source>
        <dbReference type="EMBL" id="SEP89115.1"/>
    </source>
</evidence>
<dbReference type="InterPro" id="IPR001926">
    <property type="entry name" value="TrpB-like_PALP"/>
</dbReference>